<keyword evidence="4" id="KW-0808">Transferase</keyword>
<sequence length="478" mass="53305">MAARGVAVVGVASTENPACVHGPTVVFERFLQDGSTRRFYACAACRDRKDCAFFLWADQTLSHTKRRLWADLYTAAWSKIPHRERYKKLKAVRRAAAGDRVYCKTCCVLLLASERESHLSCSLTTPLTDTQLAQPSTFLPPKENAKVEAQYLFSARSVEVLVGLVKCVGASGVLCVGAPRIHEALTSTPALRMASLLMDIDDRYCSFFPPESFLHYNMFNHHLFGGTAAHDTYLSFLTANEKLVLVSDPPFGGRMELLAHTLHTIEADWRTAAALDPQATLPVFLVFPYFLEAQVVASLPTLAMMDYQVDYDNHPIYSKGPKGMKHGSAVRVFTNQPLHALPLPGEEGYRWCEPCRRWVHHANAHCEVCRACTSKDGRTYKHCDECERCVKPAWVHCATCGGCRPPDHQCSTLPLGCYTCGDLDHKHLACPKRKRSVSSRESKKKKRKKGSKESAIPGSLPDERHRDLDILAQLVDGK</sequence>
<feature type="region of interest" description="Disordered" evidence="10">
    <location>
        <begin position="433"/>
        <end position="467"/>
    </location>
</feature>
<dbReference type="GO" id="GO:0005737">
    <property type="term" value="C:cytoplasm"/>
    <property type="evidence" value="ECO:0007669"/>
    <property type="project" value="UniProtKB-SubCell"/>
</dbReference>
<evidence type="ECO:0000259" key="11">
    <source>
        <dbReference type="PROSITE" id="PS51999"/>
    </source>
</evidence>
<evidence type="ECO:0000313" key="13">
    <source>
        <dbReference type="Proteomes" id="UP001487740"/>
    </source>
</evidence>
<keyword evidence="3" id="KW-0489">Methyltransferase</keyword>
<dbReference type="InterPro" id="IPR039846">
    <property type="entry name" value="ZCCHC4"/>
</dbReference>
<keyword evidence="5" id="KW-0949">S-adenosyl-L-methionine</keyword>
<dbReference type="EMBL" id="JARAKH010000044">
    <property type="protein sequence ID" value="KAK8378788.1"/>
    <property type="molecule type" value="Genomic_DNA"/>
</dbReference>
<dbReference type="GO" id="GO:0008270">
    <property type="term" value="F:zinc ion binding"/>
    <property type="evidence" value="ECO:0007669"/>
    <property type="project" value="UniProtKB-KW"/>
</dbReference>
<keyword evidence="6" id="KW-0479">Metal-binding</keyword>
<evidence type="ECO:0000256" key="7">
    <source>
        <dbReference type="ARBA" id="ARBA00022771"/>
    </source>
</evidence>
<evidence type="ECO:0000256" key="6">
    <source>
        <dbReference type="ARBA" id="ARBA00022723"/>
    </source>
</evidence>
<evidence type="ECO:0000313" key="12">
    <source>
        <dbReference type="EMBL" id="KAK8378788.1"/>
    </source>
</evidence>
<keyword evidence="7 9" id="KW-0863">Zinc-finger</keyword>
<dbReference type="InterPro" id="IPR010666">
    <property type="entry name" value="Znf_GRF"/>
</dbReference>
<evidence type="ECO:0000256" key="1">
    <source>
        <dbReference type="ARBA" id="ARBA00004496"/>
    </source>
</evidence>
<feature type="compositionally biased region" description="Basic residues" evidence="10">
    <location>
        <begin position="433"/>
        <end position="450"/>
    </location>
</feature>
<keyword evidence="13" id="KW-1185">Reference proteome</keyword>
<dbReference type="Proteomes" id="UP001487740">
    <property type="component" value="Unassembled WGS sequence"/>
</dbReference>
<dbReference type="PROSITE" id="PS51999">
    <property type="entry name" value="ZF_GRF"/>
    <property type="match status" value="1"/>
</dbReference>
<dbReference type="Pfam" id="PF06839">
    <property type="entry name" value="Zn_ribbon_GRF"/>
    <property type="match status" value="1"/>
</dbReference>
<comment type="caution">
    <text evidence="12">The sequence shown here is derived from an EMBL/GenBank/DDBJ whole genome shotgun (WGS) entry which is preliminary data.</text>
</comment>
<dbReference type="PANTHER" id="PTHR13493:SF3">
    <property type="entry name" value="RRNA N6-ADENOSINE-METHYLTRANSFERASE ZCCHC4"/>
    <property type="match status" value="1"/>
</dbReference>
<name>A0AAW0SUR6_SCYPA</name>
<comment type="subcellular location">
    <subcellularLocation>
        <location evidence="1">Cytoplasm</location>
    </subcellularLocation>
</comment>
<evidence type="ECO:0000256" key="9">
    <source>
        <dbReference type="PROSITE-ProRule" id="PRU01343"/>
    </source>
</evidence>
<evidence type="ECO:0000256" key="5">
    <source>
        <dbReference type="ARBA" id="ARBA00022691"/>
    </source>
</evidence>
<proteinExistence type="predicted"/>
<keyword evidence="2" id="KW-0963">Cytoplasm</keyword>
<evidence type="ECO:0000256" key="2">
    <source>
        <dbReference type="ARBA" id="ARBA00022490"/>
    </source>
</evidence>
<evidence type="ECO:0000256" key="10">
    <source>
        <dbReference type="SAM" id="MobiDB-lite"/>
    </source>
</evidence>
<reference evidence="12 13" key="1">
    <citation type="submission" date="2023-03" db="EMBL/GenBank/DDBJ databases">
        <title>High-quality genome of Scylla paramamosain provides insights in environmental adaptation.</title>
        <authorList>
            <person name="Zhang L."/>
        </authorList>
    </citation>
    <scope>NUCLEOTIDE SEQUENCE [LARGE SCALE GENOMIC DNA]</scope>
    <source>
        <strain evidence="12">LZ_2023a</strain>
        <tissue evidence="12">Muscle</tissue>
    </source>
</reference>
<dbReference type="GO" id="GO:0008988">
    <property type="term" value="F:rRNA (adenine-N6-)-methyltransferase activity"/>
    <property type="evidence" value="ECO:0007669"/>
    <property type="project" value="InterPro"/>
</dbReference>
<evidence type="ECO:0000256" key="4">
    <source>
        <dbReference type="ARBA" id="ARBA00022679"/>
    </source>
</evidence>
<accession>A0AAW0SUR6</accession>
<dbReference type="PANTHER" id="PTHR13493">
    <property type="entry name" value="ZINC FINGER CCHC DOMAIN-CONTAINING"/>
    <property type="match status" value="1"/>
</dbReference>
<organism evidence="12 13">
    <name type="scientific">Scylla paramamosain</name>
    <name type="common">Mud crab</name>
    <dbReference type="NCBI Taxonomy" id="85552"/>
    <lineage>
        <taxon>Eukaryota</taxon>
        <taxon>Metazoa</taxon>
        <taxon>Ecdysozoa</taxon>
        <taxon>Arthropoda</taxon>
        <taxon>Crustacea</taxon>
        <taxon>Multicrustacea</taxon>
        <taxon>Malacostraca</taxon>
        <taxon>Eumalacostraca</taxon>
        <taxon>Eucarida</taxon>
        <taxon>Decapoda</taxon>
        <taxon>Pleocyemata</taxon>
        <taxon>Brachyura</taxon>
        <taxon>Eubrachyura</taxon>
        <taxon>Portunoidea</taxon>
        <taxon>Portunidae</taxon>
        <taxon>Portuninae</taxon>
        <taxon>Scylla</taxon>
    </lineage>
</organism>
<keyword evidence="8" id="KW-0862">Zinc</keyword>
<dbReference type="InterPro" id="IPR041370">
    <property type="entry name" value="Mlase_EEF1AKMT1/ZCCHC4"/>
</dbReference>
<dbReference type="AlphaFoldDB" id="A0AAW0SUR6"/>
<dbReference type="Pfam" id="PF10237">
    <property type="entry name" value="N6-adenineMlase"/>
    <property type="match status" value="1"/>
</dbReference>
<protein>
    <recommendedName>
        <fullName evidence="11">GRF-type domain-containing protein</fullName>
    </recommendedName>
</protein>
<evidence type="ECO:0000256" key="3">
    <source>
        <dbReference type="ARBA" id="ARBA00022603"/>
    </source>
</evidence>
<dbReference type="GO" id="GO:0005730">
    <property type="term" value="C:nucleolus"/>
    <property type="evidence" value="ECO:0007669"/>
    <property type="project" value="TreeGrafter"/>
</dbReference>
<gene>
    <name evidence="12" type="ORF">O3P69_009482</name>
</gene>
<dbReference type="PROSITE" id="PS50216">
    <property type="entry name" value="DHHC"/>
    <property type="match status" value="1"/>
</dbReference>
<evidence type="ECO:0000256" key="8">
    <source>
        <dbReference type="ARBA" id="ARBA00022833"/>
    </source>
</evidence>
<feature type="domain" description="GRF-type" evidence="11">
    <location>
        <begin position="19"/>
        <end position="60"/>
    </location>
</feature>